<proteinExistence type="predicted"/>
<dbReference type="PANTHER" id="PTHR10709">
    <property type="entry name" value="ACTIN-RELATED PROTEIN 2/3 COMPLEX SUBUNIT 1"/>
    <property type="match status" value="1"/>
</dbReference>
<keyword evidence="3" id="KW-0853">WD repeat</keyword>
<gene>
    <name evidence="6" type="primary">Acey_s0683.g1500</name>
    <name evidence="6" type="ORF">Y032_0683g1500</name>
</gene>
<dbReference type="GO" id="GO:0034314">
    <property type="term" value="P:Arp2/3 complex-mediated actin nucleation"/>
    <property type="evidence" value="ECO:0007669"/>
    <property type="project" value="InterPro"/>
</dbReference>
<dbReference type="GO" id="GO:0051015">
    <property type="term" value="F:actin filament binding"/>
    <property type="evidence" value="ECO:0007669"/>
    <property type="project" value="TreeGrafter"/>
</dbReference>
<keyword evidence="5" id="KW-0206">Cytoskeleton</keyword>
<dbReference type="Gene3D" id="2.130.10.10">
    <property type="entry name" value="YVTN repeat-like/Quinoprotein amine dehydrogenase"/>
    <property type="match status" value="1"/>
</dbReference>
<comment type="subcellular location">
    <subcellularLocation>
        <location evidence="1">Cytoplasm</location>
    </subcellularLocation>
</comment>
<evidence type="ECO:0000313" key="7">
    <source>
        <dbReference type="Proteomes" id="UP000024635"/>
    </source>
</evidence>
<organism evidence="6 7">
    <name type="scientific">Ancylostoma ceylanicum</name>
    <dbReference type="NCBI Taxonomy" id="53326"/>
    <lineage>
        <taxon>Eukaryota</taxon>
        <taxon>Metazoa</taxon>
        <taxon>Ecdysozoa</taxon>
        <taxon>Nematoda</taxon>
        <taxon>Chromadorea</taxon>
        <taxon>Rhabditida</taxon>
        <taxon>Rhabditina</taxon>
        <taxon>Rhabditomorpha</taxon>
        <taxon>Strongyloidea</taxon>
        <taxon>Ancylostomatidae</taxon>
        <taxon>Ancylostomatinae</taxon>
        <taxon>Ancylostoma</taxon>
    </lineage>
</organism>
<keyword evidence="2" id="KW-0963">Cytoplasm</keyword>
<protein>
    <recommendedName>
        <fullName evidence="8">WD domain, G-beta repeat protein</fullName>
    </recommendedName>
</protein>
<dbReference type="AlphaFoldDB" id="A0A016WHA1"/>
<evidence type="ECO:0000313" key="6">
    <source>
        <dbReference type="EMBL" id="EYC38981.1"/>
    </source>
</evidence>
<sequence>MAQHAQNPAADVAAADGNDIEVADEHQEQPQLAELHSAHVRVEEPIARMARQSKAKVAVSTSSNEIHIFAWRSGDWVNTAILAQRDLPVAGLDWAPNMNHIVSCSRDKCILLDIRGGQRNLEARARLGSFSTRCHLRQMVAS</sequence>
<evidence type="ECO:0000256" key="4">
    <source>
        <dbReference type="ARBA" id="ARBA00022737"/>
    </source>
</evidence>
<dbReference type="Proteomes" id="UP000024635">
    <property type="component" value="Unassembled WGS sequence"/>
</dbReference>
<dbReference type="PANTHER" id="PTHR10709:SF2">
    <property type="entry name" value="ACTIN-RELATED PROTEIN 2_3 COMPLEX SUBUNIT"/>
    <property type="match status" value="1"/>
</dbReference>
<evidence type="ECO:0000256" key="2">
    <source>
        <dbReference type="ARBA" id="ARBA00022490"/>
    </source>
</evidence>
<evidence type="ECO:0000256" key="5">
    <source>
        <dbReference type="ARBA" id="ARBA00023212"/>
    </source>
</evidence>
<reference evidence="7" key="1">
    <citation type="journal article" date="2015" name="Nat. Genet.">
        <title>The genome and transcriptome of the zoonotic hookworm Ancylostoma ceylanicum identify infection-specific gene families.</title>
        <authorList>
            <person name="Schwarz E.M."/>
            <person name="Hu Y."/>
            <person name="Antoshechkin I."/>
            <person name="Miller M.M."/>
            <person name="Sternberg P.W."/>
            <person name="Aroian R.V."/>
        </authorList>
    </citation>
    <scope>NUCLEOTIDE SEQUENCE</scope>
    <source>
        <strain evidence="7">HY135</strain>
    </source>
</reference>
<comment type="caution">
    <text evidence="6">The sequence shown here is derived from an EMBL/GenBank/DDBJ whole genome shotgun (WGS) entry which is preliminary data.</text>
</comment>
<evidence type="ECO:0008006" key="8">
    <source>
        <dbReference type="Google" id="ProtNLM"/>
    </source>
</evidence>
<dbReference type="InterPro" id="IPR017383">
    <property type="entry name" value="ARPC1"/>
</dbReference>
<dbReference type="InterPro" id="IPR036322">
    <property type="entry name" value="WD40_repeat_dom_sf"/>
</dbReference>
<name>A0A016WHA1_9BILA</name>
<evidence type="ECO:0000256" key="3">
    <source>
        <dbReference type="ARBA" id="ARBA00022574"/>
    </source>
</evidence>
<keyword evidence="4" id="KW-0677">Repeat</keyword>
<dbReference type="GO" id="GO:0005885">
    <property type="term" value="C:Arp2/3 protein complex"/>
    <property type="evidence" value="ECO:0007669"/>
    <property type="project" value="InterPro"/>
</dbReference>
<dbReference type="InterPro" id="IPR015943">
    <property type="entry name" value="WD40/YVTN_repeat-like_dom_sf"/>
</dbReference>
<evidence type="ECO:0000256" key="1">
    <source>
        <dbReference type="ARBA" id="ARBA00004496"/>
    </source>
</evidence>
<dbReference type="STRING" id="53326.A0A016WHA1"/>
<dbReference type="EMBL" id="JARK01000283">
    <property type="protein sequence ID" value="EYC38981.1"/>
    <property type="molecule type" value="Genomic_DNA"/>
</dbReference>
<dbReference type="OrthoDB" id="406844at2759"/>
<dbReference type="GO" id="GO:0005737">
    <property type="term" value="C:cytoplasm"/>
    <property type="evidence" value="ECO:0007669"/>
    <property type="project" value="UniProtKB-SubCell"/>
</dbReference>
<dbReference type="SUPFAM" id="SSF50978">
    <property type="entry name" value="WD40 repeat-like"/>
    <property type="match status" value="1"/>
</dbReference>
<accession>A0A016WHA1</accession>
<keyword evidence="7" id="KW-1185">Reference proteome</keyword>